<reference evidence="2 3" key="1">
    <citation type="journal article" date="2016" name="Nat. Commun.">
        <title>Thousands of microbial genomes shed light on interconnected biogeochemical processes in an aquifer system.</title>
        <authorList>
            <person name="Anantharaman K."/>
            <person name="Brown C.T."/>
            <person name="Hug L.A."/>
            <person name="Sharon I."/>
            <person name="Castelle C.J."/>
            <person name="Probst A.J."/>
            <person name="Thomas B.C."/>
            <person name="Singh A."/>
            <person name="Wilkins M.J."/>
            <person name="Karaoz U."/>
            <person name="Brodie E.L."/>
            <person name="Williams K.H."/>
            <person name="Hubbard S.S."/>
            <person name="Banfield J.F."/>
        </authorList>
    </citation>
    <scope>NUCLEOTIDE SEQUENCE [LARGE SCALE GENOMIC DNA]</scope>
</reference>
<feature type="transmembrane region" description="Helical" evidence="1">
    <location>
        <begin position="458"/>
        <end position="476"/>
    </location>
</feature>
<keyword evidence="1" id="KW-0472">Membrane</keyword>
<dbReference type="Proteomes" id="UP000178723">
    <property type="component" value="Unassembled WGS sequence"/>
</dbReference>
<dbReference type="Pfam" id="PF13366">
    <property type="entry name" value="PDDEXK_3"/>
    <property type="match status" value="1"/>
</dbReference>
<organism evidence="2 3">
    <name type="scientific">Candidatus Uhrbacteria bacterium RIFCSPLOWO2_02_FULL_48_12</name>
    <dbReference type="NCBI Taxonomy" id="1802407"/>
    <lineage>
        <taxon>Bacteria</taxon>
        <taxon>Candidatus Uhriibacteriota</taxon>
    </lineage>
</organism>
<accession>A0A1F7VAH8</accession>
<keyword evidence="1" id="KW-1133">Transmembrane helix</keyword>
<evidence type="ECO:0000313" key="3">
    <source>
        <dbReference type="Proteomes" id="UP000178723"/>
    </source>
</evidence>
<dbReference type="NCBIfam" id="TIGR04256">
    <property type="entry name" value="GxxExxY"/>
    <property type="match status" value="1"/>
</dbReference>
<evidence type="ECO:0008006" key="4">
    <source>
        <dbReference type="Google" id="ProtNLM"/>
    </source>
</evidence>
<proteinExistence type="predicted"/>
<dbReference type="AlphaFoldDB" id="A0A1F7VAH8"/>
<evidence type="ECO:0000313" key="2">
    <source>
        <dbReference type="EMBL" id="OGL87423.1"/>
    </source>
</evidence>
<dbReference type="EMBL" id="MGEP01000011">
    <property type="protein sequence ID" value="OGL87423.1"/>
    <property type="molecule type" value="Genomic_DNA"/>
</dbReference>
<dbReference type="InterPro" id="IPR026350">
    <property type="entry name" value="GxxExxY"/>
</dbReference>
<protein>
    <recommendedName>
        <fullName evidence="4">GxxExxY protein</fullName>
    </recommendedName>
</protein>
<evidence type="ECO:0000256" key="1">
    <source>
        <dbReference type="SAM" id="Phobius"/>
    </source>
</evidence>
<name>A0A1F7VAH8_9BACT</name>
<gene>
    <name evidence="2" type="ORF">A3I40_00835</name>
</gene>
<sequence length="492" mass="56070">MQKRIVENLLYKELSYLIQGAAIEVRKDFGSGHKEKLYQTAFANELTSRHVNFEKEKAIKIFSPKDSRYVGLYRPDFVVNDQVIVETKAEKFVSRDEIKRVYDYLRNSKYELAYLINFASPRLLVRRIIYTNDRKPFFAKASLVSISLLLVLISGAKLISPANASEIGLATTKNRFEIEMLVGDTYRGDLAVFNQSADAAVPVHMELSLWNIKEDSEDIEFVQAEPSLNATRWFKVEPRDFILDKDGDKQIKFQITAPKETSPGAYLVMMRFQAVLPEYYFEQSGPRFLPELGVLFFINIRTLAIDSAGENGRLNIISFQPEETHRLGFVERFIASPANAGVFDEQVKKLVAKVENKGIYYVKASGFVVIKNLFGKTVALIKIPEKFLLPNRTRSIPITVVTPPPEQSKSNILYSIFYILQQQTYLGPYTATLTLNVPSESGGVEPISESINFWIIPWKFWLSLIVLSALCLFVIFKIRKRIKPALSTLIGR</sequence>
<comment type="caution">
    <text evidence="2">The sequence shown here is derived from an EMBL/GenBank/DDBJ whole genome shotgun (WGS) entry which is preliminary data.</text>
</comment>
<keyword evidence="1" id="KW-0812">Transmembrane</keyword>